<dbReference type="Proteomes" id="UP000034589">
    <property type="component" value="Unassembled WGS sequence"/>
</dbReference>
<evidence type="ECO:0000256" key="1">
    <source>
        <dbReference type="SAM" id="Phobius"/>
    </source>
</evidence>
<sequence length="171" mass="18426">MCDTFWMNTSELRGPPALLAFLVAALFAAYLAFVLLGIPAQGERSGGAEIADFVPGPPSPEVVAQLEQSSGFEFLVSYTDQGFEPGEAVIERGQSVRFTNNSSGVLWVAAVGDDENPRYPGLGDCGASFFDTCTTLAPNEFWEFTFQESGTWAFQNNADKGKTGIVRVLVH</sequence>
<keyword evidence="1" id="KW-1133">Transmembrane helix</keyword>
<dbReference type="InterPro" id="IPR008972">
    <property type="entry name" value="Cupredoxin"/>
</dbReference>
<protein>
    <submittedName>
        <fullName evidence="2">Plastocyanin</fullName>
    </submittedName>
</protein>
<keyword evidence="1" id="KW-0472">Membrane</keyword>
<dbReference type="SUPFAM" id="SSF49503">
    <property type="entry name" value="Cupredoxins"/>
    <property type="match status" value="1"/>
</dbReference>
<evidence type="ECO:0000313" key="2">
    <source>
        <dbReference type="EMBL" id="KKW05516.1"/>
    </source>
</evidence>
<organism evidence="2 3">
    <name type="scientific">Candidatus Kaiserbacteria bacterium GW2011_GWC2_49_12</name>
    <dbReference type="NCBI Taxonomy" id="1618675"/>
    <lineage>
        <taxon>Bacteria</taxon>
        <taxon>Candidatus Kaiseribacteriota</taxon>
    </lineage>
</organism>
<accession>A0A0G1VGD1</accession>
<proteinExistence type="predicted"/>
<gene>
    <name evidence="2" type="ORF">UY39_C0058G0001</name>
</gene>
<name>A0A0G1VGD1_9BACT</name>
<dbReference type="AlphaFoldDB" id="A0A0G1VGD1"/>
<feature type="transmembrane region" description="Helical" evidence="1">
    <location>
        <begin position="17"/>
        <end position="38"/>
    </location>
</feature>
<comment type="caution">
    <text evidence="2">The sequence shown here is derived from an EMBL/GenBank/DDBJ whole genome shotgun (WGS) entry which is preliminary data.</text>
</comment>
<evidence type="ECO:0000313" key="3">
    <source>
        <dbReference type="Proteomes" id="UP000034589"/>
    </source>
</evidence>
<keyword evidence="1" id="KW-0812">Transmembrane</keyword>
<dbReference type="EMBL" id="LCPV01000058">
    <property type="protein sequence ID" value="KKW05516.1"/>
    <property type="molecule type" value="Genomic_DNA"/>
</dbReference>
<reference evidence="2 3" key="1">
    <citation type="journal article" date="2015" name="Nature">
        <title>rRNA introns, odd ribosomes, and small enigmatic genomes across a large radiation of phyla.</title>
        <authorList>
            <person name="Brown C.T."/>
            <person name="Hug L.A."/>
            <person name="Thomas B.C."/>
            <person name="Sharon I."/>
            <person name="Castelle C.J."/>
            <person name="Singh A."/>
            <person name="Wilkins M.J."/>
            <person name="Williams K.H."/>
            <person name="Banfield J.F."/>
        </authorList>
    </citation>
    <scope>NUCLEOTIDE SEQUENCE [LARGE SCALE GENOMIC DNA]</scope>
</reference>
<dbReference type="Gene3D" id="2.60.40.420">
    <property type="entry name" value="Cupredoxins - blue copper proteins"/>
    <property type="match status" value="1"/>
</dbReference>